<evidence type="ECO:0000313" key="2">
    <source>
        <dbReference type="EMBL" id="KAF2175247.1"/>
    </source>
</evidence>
<evidence type="ECO:0000256" key="1">
    <source>
        <dbReference type="SAM" id="Phobius"/>
    </source>
</evidence>
<proteinExistence type="predicted"/>
<keyword evidence="1" id="KW-1133">Transmembrane helix</keyword>
<feature type="non-terminal residue" evidence="2">
    <location>
        <position position="1"/>
    </location>
</feature>
<dbReference type="Proteomes" id="UP000800200">
    <property type="component" value="Unassembled WGS sequence"/>
</dbReference>
<name>A0A6A6D794_9PEZI</name>
<evidence type="ECO:0000313" key="3">
    <source>
        <dbReference type="Proteomes" id="UP000800200"/>
    </source>
</evidence>
<keyword evidence="3" id="KW-1185">Reference proteome</keyword>
<feature type="transmembrane region" description="Helical" evidence="1">
    <location>
        <begin position="34"/>
        <end position="52"/>
    </location>
</feature>
<reference evidence="2" key="1">
    <citation type="journal article" date="2020" name="Stud. Mycol.">
        <title>101 Dothideomycetes genomes: a test case for predicting lifestyles and emergence of pathogens.</title>
        <authorList>
            <person name="Haridas S."/>
            <person name="Albert R."/>
            <person name="Binder M."/>
            <person name="Bloem J."/>
            <person name="Labutti K."/>
            <person name="Salamov A."/>
            <person name="Andreopoulos B."/>
            <person name="Baker S."/>
            <person name="Barry K."/>
            <person name="Bills G."/>
            <person name="Bluhm B."/>
            <person name="Cannon C."/>
            <person name="Castanera R."/>
            <person name="Culley D."/>
            <person name="Daum C."/>
            <person name="Ezra D."/>
            <person name="Gonzalez J."/>
            <person name="Henrissat B."/>
            <person name="Kuo A."/>
            <person name="Liang C."/>
            <person name="Lipzen A."/>
            <person name="Lutzoni F."/>
            <person name="Magnuson J."/>
            <person name="Mondo S."/>
            <person name="Nolan M."/>
            <person name="Ohm R."/>
            <person name="Pangilinan J."/>
            <person name="Park H.-J."/>
            <person name="Ramirez L."/>
            <person name="Alfaro M."/>
            <person name="Sun H."/>
            <person name="Tritt A."/>
            <person name="Yoshinaga Y."/>
            <person name="Zwiers L.-H."/>
            <person name="Turgeon B."/>
            <person name="Goodwin S."/>
            <person name="Spatafora J."/>
            <person name="Crous P."/>
            <person name="Grigoriev I."/>
        </authorList>
    </citation>
    <scope>NUCLEOTIDE SEQUENCE</scope>
    <source>
        <strain evidence="2">CBS 207.26</strain>
    </source>
</reference>
<accession>A0A6A6D794</accession>
<organism evidence="2 3">
    <name type="scientific">Zopfia rhizophila CBS 207.26</name>
    <dbReference type="NCBI Taxonomy" id="1314779"/>
    <lineage>
        <taxon>Eukaryota</taxon>
        <taxon>Fungi</taxon>
        <taxon>Dikarya</taxon>
        <taxon>Ascomycota</taxon>
        <taxon>Pezizomycotina</taxon>
        <taxon>Dothideomycetes</taxon>
        <taxon>Dothideomycetes incertae sedis</taxon>
        <taxon>Zopfiaceae</taxon>
        <taxon>Zopfia</taxon>
    </lineage>
</organism>
<feature type="transmembrane region" description="Helical" evidence="1">
    <location>
        <begin position="64"/>
        <end position="92"/>
    </location>
</feature>
<dbReference type="AlphaFoldDB" id="A0A6A6D794"/>
<keyword evidence="1" id="KW-0812">Transmembrane</keyword>
<gene>
    <name evidence="2" type="ORF">K469DRAFT_765594</name>
</gene>
<dbReference type="EMBL" id="ML994738">
    <property type="protein sequence ID" value="KAF2175247.1"/>
    <property type="molecule type" value="Genomic_DNA"/>
</dbReference>
<protein>
    <submittedName>
        <fullName evidence="2">Uncharacterized protein</fullName>
    </submittedName>
</protein>
<sequence>MASFSHTITSNHYWNGNTNHKYHTNNSPTSRGKYLWMILTSPLTAYLLWYLVTNITILSSMKMFLCPSFVVLLWRILNISSTLTGCPATIYINIINFS</sequence>
<keyword evidence="1" id="KW-0472">Membrane</keyword>